<dbReference type="InterPro" id="IPR003594">
    <property type="entry name" value="HATPase_dom"/>
</dbReference>
<dbReference type="InterPro" id="IPR003661">
    <property type="entry name" value="HisK_dim/P_dom"/>
</dbReference>
<dbReference type="GO" id="GO:0005524">
    <property type="term" value="F:ATP binding"/>
    <property type="evidence" value="ECO:0007669"/>
    <property type="project" value="UniProtKB-KW"/>
</dbReference>
<dbReference type="EC" id="2.7.13.3" evidence="2"/>
<dbReference type="InterPro" id="IPR050351">
    <property type="entry name" value="BphY/WalK/GraS-like"/>
</dbReference>
<dbReference type="Proteomes" id="UP001403385">
    <property type="component" value="Unassembled WGS sequence"/>
</dbReference>
<proteinExistence type="predicted"/>
<dbReference type="InterPro" id="IPR036097">
    <property type="entry name" value="HisK_dim/P_sf"/>
</dbReference>
<evidence type="ECO:0000256" key="4">
    <source>
        <dbReference type="ARBA" id="ARBA00022679"/>
    </source>
</evidence>
<evidence type="ECO:0000313" key="10">
    <source>
        <dbReference type="Proteomes" id="UP001403385"/>
    </source>
</evidence>
<dbReference type="SUPFAM" id="SSF55874">
    <property type="entry name" value="ATPase domain of HSP90 chaperone/DNA topoisomerase II/histidine kinase"/>
    <property type="match status" value="1"/>
</dbReference>
<dbReference type="PANTHER" id="PTHR42878">
    <property type="entry name" value="TWO-COMPONENT HISTIDINE KINASE"/>
    <property type="match status" value="1"/>
</dbReference>
<dbReference type="Gene3D" id="3.30.565.10">
    <property type="entry name" value="Histidine kinase-like ATPase, C-terminal domain"/>
    <property type="match status" value="1"/>
</dbReference>
<evidence type="ECO:0000256" key="5">
    <source>
        <dbReference type="ARBA" id="ARBA00022777"/>
    </source>
</evidence>
<evidence type="ECO:0000259" key="8">
    <source>
        <dbReference type="PROSITE" id="PS50112"/>
    </source>
</evidence>
<sequence>MTKLSIDQKLLNGMLDSFNEGVIMLNPYGEVEYYNATIEKVLGIVPDKEFIQKYFPSSPTNVLSVTHMHFMYTHPYTETDLSIDTRVVPFNGSEQEIYYLIYLQDVSALRKEQRQIKVLEDAMKQWQTKCTRLLDDIESLRFALSHGLSAPLRHINGYAGFALEDTDGRPSEEQVKYLERIVGSSVKIKGLVRNLLDYIKISKAEVHLQPLDIRLLIKDCLNNLERYHTVKVTVEYDLEVNTLHADEELLKTALQELLDNARVAVKSVINPQIAIRAYQVHSFIYLEIQDNGVGYNPKYSDNLFKVFHKLHAIEIFPGNGIGLAMVQRIVEIMDGKVHAEALTSPIGAKFTLQLPV</sequence>
<dbReference type="GO" id="GO:0000156">
    <property type="term" value="F:phosphorelay response regulator activity"/>
    <property type="evidence" value="ECO:0007669"/>
    <property type="project" value="TreeGrafter"/>
</dbReference>
<keyword evidence="6" id="KW-0175">Coiled coil</keyword>
<dbReference type="InterPro" id="IPR036890">
    <property type="entry name" value="HATPase_C_sf"/>
</dbReference>
<reference evidence="9 10" key="1">
    <citation type="submission" date="2024-04" db="EMBL/GenBank/DDBJ databases">
        <title>Novel genus in family Flammeovirgaceae.</title>
        <authorList>
            <person name="Nguyen T.H."/>
            <person name="Vuong T.Q."/>
            <person name="Le H."/>
            <person name="Kim S.-G."/>
        </authorList>
    </citation>
    <scope>NUCLEOTIDE SEQUENCE [LARGE SCALE GENOMIC DNA]</scope>
    <source>
        <strain evidence="9 10">JCM 23209</strain>
    </source>
</reference>
<dbReference type="PRINTS" id="PR00344">
    <property type="entry name" value="BCTRLSENSOR"/>
</dbReference>
<dbReference type="SUPFAM" id="SSF47384">
    <property type="entry name" value="Homodimeric domain of signal transducing histidine kinase"/>
    <property type="match status" value="1"/>
</dbReference>
<evidence type="ECO:0000256" key="3">
    <source>
        <dbReference type="ARBA" id="ARBA00022553"/>
    </source>
</evidence>
<name>A0AAW9SF39_9BACT</name>
<keyword evidence="3" id="KW-0597">Phosphoprotein</keyword>
<dbReference type="PANTHER" id="PTHR42878:SF15">
    <property type="entry name" value="BACTERIOPHYTOCHROME"/>
    <property type="match status" value="1"/>
</dbReference>
<feature type="domain" description="Histidine kinase" evidence="7">
    <location>
        <begin position="143"/>
        <end position="356"/>
    </location>
</feature>
<keyword evidence="9" id="KW-0547">Nucleotide-binding</keyword>
<keyword evidence="9" id="KW-0067">ATP-binding</keyword>
<keyword evidence="4" id="KW-0808">Transferase</keyword>
<organism evidence="9 10">
    <name type="scientific">Rapidithrix thailandica</name>
    <dbReference type="NCBI Taxonomy" id="413964"/>
    <lineage>
        <taxon>Bacteria</taxon>
        <taxon>Pseudomonadati</taxon>
        <taxon>Bacteroidota</taxon>
        <taxon>Cytophagia</taxon>
        <taxon>Cytophagales</taxon>
        <taxon>Flammeovirgaceae</taxon>
        <taxon>Rapidithrix</taxon>
    </lineage>
</organism>
<gene>
    <name evidence="9" type="ORF">AAG747_20950</name>
</gene>
<dbReference type="Pfam" id="PF02518">
    <property type="entry name" value="HATPase_c"/>
    <property type="match status" value="1"/>
</dbReference>
<dbReference type="InterPro" id="IPR000014">
    <property type="entry name" value="PAS"/>
</dbReference>
<keyword evidence="5" id="KW-0418">Kinase</keyword>
<keyword evidence="10" id="KW-1185">Reference proteome</keyword>
<accession>A0AAW9SF39</accession>
<dbReference type="AlphaFoldDB" id="A0AAW9SF39"/>
<feature type="coiled-coil region" evidence="6">
    <location>
        <begin position="109"/>
        <end position="136"/>
    </location>
</feature>
<dbReference type="PROSITE" id="PS50112">
    <property type="entry name" value="PAS"/>
    <property type="match status" value="1"/>
</dbReference>
<dbReference type="EMBL" id="JBDKWZ010000013">
    <property type="protein sequence ID" value="MEN7550400.1"/>
    <property type="molecule type" value="Genomic_DNA"/>
</dbReference>
<protein>
    <recommendedName>
        <fullName evidence="2">histidine kinase</fullName>
        <ecNumber evidence="2">2.7.13.3</ecNumber>
    </recommendedName>
</protein>
<dbReference type="GO" id="GO:0030295">
    <property type="term" value="F:protein kinase activator activity"/>
    <property type="evidence" value="ECO:0007669"/>
    <property type="project" value="TreeGrafter"/>
</dbReference>
<dbReference type="GO" id="GO:0000155">
    <property type="term" value="F:phosphorelay sensor kinase activity"/>
    <property type="evidence" value="ECO:0007669"/>
    <property type="project" value="InterPro"/>
</dbReference>
<dbReference type="CDD" id="cd00082">
    <property type="entry name" value="HisKA"/>
    <property type="match status" value="1"/>
</dbReference>
<dbReference type="InterPro" id="IPR005467">
    <property type="entry name" value="His_kinase_dom"/>
</dbReference>
<evidence type="ECO:0000259" key="7">
    <source>
        <dbReference type="PROSITE" id="PS50109"/>
    </source>
</evidence>
<dbReference type="GO" id="GO:0007234">
    <property type="term" value="P:osmosensory signaling via phosphorelay pathway"/>
    <property type="evidence" value="ECO:0007669"/>
    <property type="project" value="TreeGrafter"/>
</dbReference>
<feature type="domain" description="PAS" evidence="8">
    <location>
        <begin position="7"/>
        <end position="48"/>
    </location>
</feature>
<comment type="caution">
    <text evidence="9">The sequence shown here is derived from an EMBL/GenBank/DDBJ whole genome shotgun (WGS) entry which is preliminary data.</text>
</comment>
<evidence type="ECO:0000313" key="9">
    <source>
        <dbReference type="EMBL" id="MEN7550400.1"/>
    </source>
</evidence>
<evidence type="ECO:0000256" key="2">
    <source>
        <dbReference type="ARBA" id="ARBA00012438"/>
    </source>
</evidence>
<evidence type="ECO:0000256" key="1">
    <source>
        <dbReference type="ARBA" id="ARBA00000085"/>
    </source>
</evidence>
<dbReference type="Gene3D" id="1.10.287.130">
    <property type="match status" value="1"/>
</dbReference>
<dbReference type="InterPro" id="IPR004358">
    <property type="entry name" value="Sig_transdc_His_kin-like_C"/>
</dbReference>
<dbReference type="SMART" id="SM00387">
    <property type="entry name" value="HATPase_c"/>
    <property type="match status" value="1"/>
</dbReference>
<dbReference type="RefSeq" id="WP_346823181.1">
    <property type="nucleotide sequence ID" value="NZ_JBDKWZ010000013.1"/>
</dbReference>
<evidence type="ECO:0000256" key="6">
    <source>
        <dbReference type="SAM" id="Coils"/>
    </source>
</evidence>
<dbReference type="PROSITE" id="PS50109">
    <property type="entry name" value="HIS_KIN"/>
    <property type="match status" value="1"/>
</dbReference>
<comment type="catalytic activity">
    <reaction evidence="1">
        <text>ATP + protein L-histidine = ADP + protein N-phospho-L-histidine.</text>
        <dbReference type="EC" id="2.7.13.3"/>
    </reaction>
</comment>